<dbReference type="RefSeq" id="WP_158060906.1">
    <property type="nucleotide sequence ID" value="NZ_CP044427.1"/>
</dbReference>
<dbReference type="KEGG" id="serw:FY030_07125"/>
<evidence type="ECO:0000313" key="8">
    <source>
        <dbReference type="EMBL" id="QFG68518.1"/>
    </source>
</evidence>
<feature type="compositionally biased region" description="Basic and acidic residues" evidence="6">
    <location>
        <begin position="251"/>
        <end position="268"/>
    </location>
</feature>
<dbReference type="PROSITE" id="PS00211">
    <property type="entry name" value="ABC_TRANSPORTER_1"/>
    <property type="match status" value="1"/>
</dbReference>
<organism evidence="8 9">
    <name type="scientific">Ornithinimicrobium pratense</name>
    <dbReference type="NCBI Taxonomy" id="2593973"/>
    <lineage>
        <taxon>Bacteria</taxon>
        <taxon>Bacillati</taxon>
        <taxon>Actinomycetota</taxon>
        <taxon>Actinomycetes</taxon>
        <taxon>Micrococcales</taxon>
        <taxon>Ornithinimicrobiaceae</taxon>
        <taxon>Ornithinimicrobium</taxon>
    </lineage>
</organism>
<name>A0A5J6V473_9MICO</name>
<keyword evidence="4 8" id="KW-0067">ATP-binding</keyword>
<comment type="similarity">
    <text evidence="1">Belongs to the ABC transporter superfamily.</text>
</comment>
<evidence type="ECO:0000256" key="6">
    <source>
        <dbReference type="SAM" id="MobiDB-lite"/>
    </source>
</evidence>
<evidence type="ECO:0000256" key="3">
    <source>
        <dbReference type="ARBA" id="ARBA00022741"/>
    </source>
</evidence>
<proteinExistence type="inferred from homology"/>
<dbReference type="Pfam" id="PF00005">
    <property type="entry name" value="ABC_tran"/>
    <property type="match status" value="1"/>
</dbReference>
<reference evidence="8 9" key="1">
    <citation type="submission" date="2019-09" db="EMBL/GenBank/DDBJ databases">
        <title>Serinicoccus pratensis sp. nov., isolated from meadow soil.</title>
        <authorList>
            <person name="Zhang W."/>
        </authorList>
    </citation>
    <scope>NUCLEOTIDE SEQUENCE [LARGE SCALE GENOMIC DNA]</scope>
    <source>
        <strain evidence="8 9">W204</strain>
    </source>
</reference>
<feature type="domain" description="ABC transporter" evidence="7">
    <location>
        <begin position="6"/>
        <end position="233"/>
    </location>
</feature>
<dbReference type="Proteomes" id="UP000326546">
    <property type="component" value="Chromosome"/>
</dbReference>
<dbReference type="InterPro" id="IPR003439">
    <property type="entry name" value="ABC_transporter-like_ATP-bd"/>
</dbReference>
<dbReference type="InterPro" id="IPR003593">
    <property type="entry name" value="AAA+_ATPase"/>
</dbReference>
<sequence>MNDDILQVEDLTVSYGKVRAVRGVSFTVPRGGLVTLVGANGAGKSSIINAVSGVVKPAQGKITFDGQDVTRTAAHKLVGRGLVQVPEGRQILASLTIEENLQLAAWHTKGERIKEVFERFPVLADRRGLAAGSLSGGEQQMLAIGRALVAEPSLMLLDEPSMGLAPKVVDEVFRVIEEIRASGTSVLLVEQNARRALRAADHGYVLSTGEIVQSGPAQELLEDQGIVAAYLGIEPDQPGAAQFEGGGPVTEKSDIGEVPARRSDPAPD</sequence>
<dbReference type="PANTHER" id="PTHR43820:SF4">
    <property type="entry name" value="HIGH-AFFINITY BRANCHED-CHAIN AMINO ACID TRANSPORT ATP-BINDING PROTEIN LIVF"/>
    <property type="match status" value="1"/>
</dbReference>
<dbReference type="EMBL" id="CP044427">
    <property type="protein sequence ID" value="QFG68518.1"/>
    <property type="molecule type" value="Genomic_DNA"/>
</dbReference>
<dbReference type="SUPFAM" id="SSF52540">
    <property type="entry name" value="P-loop containing nucleoside triphosphate hydrolases"/>
    <property type="match status" value="1"/>
</dbReference>
<evidence type="ECO:0000256" key="5">
    <source>
        <dbReference type="ARBA" id="ARBA00022970"/>
    </source>
</evidence>
<protein>
    <submittedName>
        <fullName evidence="8">ABC transporter ATP-binding protein</fullName>
    </submittedName>
</protein>
<keyword evidence="9" id="KW-1185">Reference proteome</keyword>
<dbReference type="GO" id="GO:0005524">
    <property type="term" value="F:ATP binding"/>
    <property type="evidence" value="ECO:0007669"/>
    <property type="project" value="UniProtKB-KW"/>
</dbReference>
<evidence type="ECO:0000256" key="2">
    <source>
        <dbReference type="ARBA" id="ARBA00022448"/>
    </source>
</evidence>
<dbReference type="AlphaFoldDB" id="A0A5J6V473"/>
<dbReference type="GO" id="GO:0015658">
    <property type="term" value="F:branched-chain amino acid transmembrane transporter activity"/>
    <property type="evidence" value="ECO:0007669"/>
    <property type="project" value="TreeGrafter"/>
</dbReference>
<dbReference type="GO" id="GO:0016887">
    <property type="term" value="F:ATP hydrolysis activity"/>
    <property type="evidence" value="ECO:0007669"/>
    <property type="project" value="InterPro"/>
</dbReference>
<dbReference type="PROSITE" id="PS50893">
    <property type="entry name" value="ABC_TRANSPORTER_2"/>
    <property type="match status" value="1"/>
</dbReference>
<evidence type="ECO:0000256" key="4">
    <source>
        <dbReference type="ARBA" id="ARBA00022840"/>
    </source>
</evidence>
<dbReference type="CDD" id="cd03224">
    <property type="entry name" value="ABC_TM1139_LivF_branched"/>
    <property type="match status" value="1"/>
</dbReference>
<dbReference type="InterPro" id="IPR052156">
    <property type="entry name" value="BCAA_Transport_ATP-bd_LivF"/>
</dbReference>
<dbReference type="InterPro" id="IPR017871">
    <property type="entry name" value="ABC_transporter-like_CS"/>
</dbReference>
<accession>A0A5J6V473</accession>
<keyword evidence="3" id="KW-0547">Nucleotide-binding</keyword>
<keyword evidence="2" id="KW-0813">Transport</keyword>
<evidence type="ECO:0000256" key="1">
    <source>
        <dbReference type="ARBA" id="ARBA00005417"/>
    </source>
</evidence>
<dbReference type="OrthoDB" id="9805514at2"/>
<keyword evidence="5" id="KW-0029">Amino-acid transport</keyword>
<dbReference type="PANTHER" id="PTHR43820">
    <property type="entry name" value="HIGH-AFFINITY BRANCHED-CHAIN AMINO ACID TRANSPORT ATP-BINDING PROTEIN LIVF"/>
    <property type="match status" value="1"/>
</dbReference>
<dbReference type="InterPro" id="IPR027417">
    <property type="entry name" value="P-loop_NTPase"/>
</dbReference>
<evidence type="ECO:0000313" key="9">
    <source>
        <dbReference type="Proteomes" id="UP000326546"/>
    </source>
</evidence>
<dbReference type="GO" id="GO:0015807">
    <property type="term" value="P:L-amino acid transport"/>
    <property type="evidence" value="ECO:0007669"/>
    <property type="project" value="TreeGrafter"/>
</dbReference>
<dbReference type="Gene3D" id="3.40.50.300">
    <property type="entry name" value="P-loop containing nucleotide triphosphate hydrolases"/>
    <property type="match status" value="1"/>
</dbReference>
<feature type="region of interest" description="Disordered" evidence="6">
    <location>
        <begin position="237"/>
        <end position="268"/>
    </location>
</feature>
<evidence type="ECO:0000259" key="7">
    <source>
        <dbReference type="PROSITE" id="PS50893"/>
    </source>
</evidence>
<dbReference type="SMART" id="SM00382">
    <property type="entry name" value="AAA"/>
    <property type="match status" value="1"/>
</dbReference>
<gene>
    <name evidence="8" type="ORF">FY030_07125</name>
</gene>